<dbReference type="EC" id="2.7.11.1" evidence="1"/>
<dbReference type="Proteomes" id="UP000271469">
    <property type="component" value="Chromosome"/>
</dbReference>
<dbReference type="PROSITE" id="PS00107">
    <property type="entry name" value="PROTEIN_KINASE_ATP"/>
    <property type="match status" value="1"/>
</dbReference>
<feature type="binding site" evidence="7">
    <location>
        <position position="58"/>
    </location>
    <ligand>
        <name>ATP</name>
        <dbReference type="ChEBI" id="CHEBI:30616"/>
    </ligand>
</feature>
<dbReference type="Gene3D" id="3.30.200.20">
    <property type="entry name" value="Phosphorylase Kinase, domain 1"/>
    <property type="match status" value="1"/>
</dbReference>
<dbReference type="SMART" id="SM00220">
    <property type="entry name" value="S_TKc"/>
    <property type="match status" value="1"/>
</dbReference>
<keyword evidence="10" id="KW-1185">Reference proteome</keyword>
<keyword evidence="2" id="KW-0723">Serine/threonine-protein kinase</keyword>
<reference evidence="9 10" key="1">
    <citation type="submission" date="2018-11" db="EMBL/GenBank/DDBJ databases">
        <title>Gordonia insulae sp. nov., isolated from an island soil.</title>
        <authorList>
            <person name="Kim Y.S."/>
            <person name="Kim S.B."/>
        </authorList>
    </citation>
    <scope>NUCLEOTIDE SEQUENCE [LARGE SCALE GENOMIC DNA]</scope>
    <source>
        <strain evidence="9 10">MMS17-SY073</strain>
    </source>
</reference>
<keyword evidence="5 9" id="KW-0418">Kinase</keyword>
<dbReference type="AlphaFoldDB" id="A0A3G8JR42"/>
<dbReference type="SUPFAM" id="SSF56112">
    <property type="entry name" value="Protein kinase-like (PK-like)"/>
    <property type="match status" value="1"/>
</dbReference>
<dbReference type="PROSITE" id="PS00108">
    <property type="entry name" value="PROTEIN_KINASE_ST"/>
    <property type="match status" value="1"/>
</dbReference>
<protein>
    <recommendedName>
        <fullName evidence="1">non-specific serine/threonine protein kinase</fullName>
        <ecNumber evidence="1">2.7.11.1</ecNumber>
    </recommendedName>
</protein>
<keyword evidence="4 7" id="KW-0547">Nucleotide-binding</keyword>
<evidence type="ECO:0000256" key="4">
    <source>
        <dbReference type="ARBA" id="ARBA00022741"/>
    </source>
</evidence>
<keyword evidence="3 9" id="KW-0808">Transferase</keyword>
<evidence type="ECO:0000259" key="8">
    <source>
        <dbReference type="PROSITE" id="PS50011"/>
    </source>
</evidence>
<evidence type="ECO:0000313" key="10">
    <source>
        <dbReference type="Proteomes" id="UP000271469"/>
    </source>
</evidence>
<organism evidence="9 10">
    <name type="scientific">Gordonia insulae</name>
    <dbReference type="NCBI Taxonomy" id="2420509"/>
    <lineage>
        <taxon>Bacteria</taxon>
        <taxon>Bacillati</taxon>
        <taxon>Actinomycetota</taxon>
        <taxon>Actinomycetes</taxon>
        <taxon>Mycobacteriales</taxon>
        <taxon>Gordoniaceae</taxon>
        <taxon>Gordonia</taxon>
    </lineage>
</organism>
<evidence type="ECO:0000256" key="3">
    <source>
        <dbReference type="ARBA" id="ARBA00022679"/>
    </source>
</evidence>
<accession>A0A3G8JR42</accession>
<dbReference type="InterPro" id="IPR000719">
    <property type="entry name" value="Prot_kinase_dom"/>
</dbReference>
<evidence type="ECO:0000256" key="6">
    <source>
        <dbReference type="ARBA" id="ARBA00022840"/>
    </source>
</evidence>
<evidence type="ECO:0000256" key="1">
    <source>
        <dbReference type="ARBA" id="ARBA00012513"/>
    </source>
</evidence>
<keyword evidence="6 7" id="KW-0067">ATP-binding</keyword>
<gene>
    <name evidence="9" type="primary">pknF</name>
    <name evidence="9" type="ORF">D7316_04236</name>
</gene>
<evidence type="ECO:0000256" key="7">
    <source>
        <dbReference type="PROSITE-ProRule" id="PRU10141"/>
    </source>
</evidence>
<evidence type="ECO:0000256" key="2">
    <source>
        <dbReference type="ARBA" id="ARBA00022527"/>
    </source>
</evidence>
<evidence type="ECO:0000313" key="9">
    <source>
        <dbReference type="EMBL" id="AZG47624.1"/>
    </source>
</evidence>
<dbReference type="KEGG" id="gom:D7316_04236"/>
<name>A0A3G8JR42_9ACTN</name>
<dbReference type="EMBL" id="CP033972">
    <property type="protein sequence ID" value="AZG47624.1"/>
    <property type="molecule type" value="Genomic_DNA"/>
</dbReference>
<dbReference type="PANTHER" id="PTHR43289:SF6">
    <property type="entry name" value="SERINE_THREONINE-PROTEIN KINASE NEKL-3"/>
    <property type="match status" value="1"/>
</dbReference>
<dbReference type="CDD" id="cd14014">
    <property type="entry name" value="STKc_PknB_like"/>
    <property type="match status" value="1"/>
</dbReference>
<sequence>MAFTGERARRSRPDYPDDVFGAGDVVAGYTIDQYLGSGSSAEVYRVHHDDGPDPVALKVLHTRSSDQERVRERFAREFTIASMLHHPHIVGTYARGEIDPADLGYQNRSGATVLWMAMEYVDGMSAAGLIPARTAEPDTTVVAAIGSQIAGALDYAHSCEVLHRDVKPANIMVSAGPDHTRAVLTDFGIAQLLDDARPLARNGRVQGSIAYAAPELLTAQRLTPATDLYALAAGMFELLTGDPPYPRATAFAITYAHLHDPVPSLTRARPWLPSALNSVFTKALAKNPADRYETCSEFTDIVERALRGVPVPEAPRPRRRLWRRQRIAGM</sequence>
<dbReference type="Pfam" id="PF00069">
    <property type="entry name" value="Pkinase"/>
    <property type="match status" value="1"/>
</dbReference>
<dbReference type="GO" id="GO:0005524">
    <property type="term" value="F:ATP binding"/>
    <property type="evidence" value="ECO:0007669"/>
    <property type="project" value="UniProtKB-UniRule"/>
</dbReference>
<dbReference type="InterPro" id="IPR008271">
    <property type="entry name" value="Ser/Thr_kinase_AS"/>
</dbReference>
<dbReference type="PANTHER" id="PTHR43289">
    <property type="entry name" value="MITOGEN-ACTIVATED PROTEIN KINASE KINASE KINASE 20-RELATED"/>
    <property type="match status" value="1"/>
</dbReference>
<feature type="domain" description="Protein kinase" evidence="8">
    <location>
        <begin position="29"/>
        <end position="306"/>
    </location>
</feature>
<dbReference type="GO" id="GO:0004674">
    <property type="term" value="F:protein serine/threonine kinase activity"/>
    <property type="evidence" value="ECO:0007669"/>
    <property type="project" value="UniProtKB-KW"/>
</dbReference>
<proteinExistence type="predicted"/>
<dbReference type="PROSITE" id="PS50011">
    <property type="entry name" value="PROTEIN_KINASE_DOM"/>
    <property type="match status" value="1"/>
</dbReference>
<dbReference type="Gene3D" id="1.10.510.10">
    <property type="entry name" value="Transferase(Phosphotransferase) domain 1"/>
    <property type="match status" value="1"/>
</dbReference>
<dbReference type="InterPro" id="IPR017441">
    <property type="entry name" value="Protein_kinase_ATP_BS"/>
</dbReference>
<dbReference type="InterPro" id="IPR011009">
    <property type="entry name" value="Kinase-like_dom_sf"/>
</dbReference>
<evidence type="ECO:0000256" key="5">
    <source>
        <dbReference type="ARBA" id="ARBA00022777"/>
    </source>
</evidence>